<evidence type="ECO:0000313" key="3">
    <source>
        <dbReference type="EMBL" id="CAF3680387.1"/>
    </source>
</evidence>
<gene>
    <name evidence="2" type="ORF">OVA965_LOCUS9544</name>
    <name evidence="3" type="ORF">TMI583_LOCUS9538</name>
</gene>
<feature type="region of interest" description="Disordered" evidence="1">
    <location>
        <begin position="1"/>
        <end position="22"/>
    </location>
</feature>
<feature type="compositionally biased region" description="Basic residues" evidence="1">
    <location>
        <begin position="1"/>
        <end position="10"/>
    </location>
</feature>
<dbReference type="Proteomes" id="UP000682733">
    <property type="component" value="Unassembled WGS sequence"/>
</dbReference>
<accession>A0A8S2HS13</accession>
<sequence>LKVHSTRHGKNATGLAPGPGDDVIVVHYSGDDNKVTSVKKNI</sequence>
<proteinExistence type="predicted"/>
<dbReference type="EMBL" id="CAJOBA010003392">
    <property type="protein sequence ID" value="CAF3680387.1"/>
    <property type="molecule type" value="Genomic_DNA"/>
</dbReference>
<feature type="non-terminal residue" evidence="3">
    <location>
        <position position="1"/>
    </location>
</feature>
<evidence type="ECO:0000256" key="1">
    <source>
        <dbReference type="SAM" id="MobiDB-lite"/>
    </source>
</evidence>
<reference evidence="3" key="1">
    <citation type="submission" date="2021-02" db="EMBL/GenBank/DDBJ databases">
        <authorList>
            <person name="Nowell W R."/>
        </authorList>
    </citation>
    <scope>NUCLEOTIDE SEQUENCE</scope>
</reference>
<evidence type="ECO:0000313" key="2">
    <source>
        <dbReference type="EMBL" id="CAF0899404.1"/>
    </source>
</evidence>
<dbReference type="Proteomes" id="UP000677228">
    <property type="component" value="Unassembled WGS sequence"/>
</dbReference>
<dbReference type="EMBL" id="CAJNOK010003391">
    <property type="protein sequence ID" value="CAF0899404.1"/>
    <property type="molecule type" value="Genomic_DNA"/>
</dbReference>
<evidence type="ECO:0000313" key="4">
    <source>
        <dbReference type="Proteomes" id="UP000682733"/>
    </source>
</evidence>
<protein>
    <submittedName>
        <fullName evidence="3">Uncharacterized protein</fullName>
    </submittedName>
</protein>
<name>A0A8S2HS13_9BILA</name>
<comment type="caution">
    <text evidence="3">The sequence shown here is derived from an EMBL/GenBank/DDBJ whole genome shotgun (WGS) entry which is preliminary data.</text>
</comment>
<organism evidence="3 4">
    <name type="scientific">Didymodactylos carnosus</name>
    <dbReference type="NCBI Taxonomy" id="1234261"/>
    <lineage>
        <taxon>Eukaryota</taxon>
        <taxon>Metazoa</taxon>
        <taxon>Spiralia</taxon>
        <taxon>Gnathifera</taxon>
        <taxon>Rotifera</taxon>
        <taxon>Eurotatoria</taxon>
        <taxon>Bdelloidea</taxon>
        <taxon>Philodinida</taxon>
        <taxon>Philodinidae</taxon>
        <taxon>Didymodactylos</taxon>
    </lineage>
</organism>
<dbReference type="AlphaFoldDB" id="A0A8S2HS13"/>